<reference evidence="1 5" key="1">
    <citation type="journal article" date="2019" name="Sci. Rep.">
        <title>Orb-weaving spider Araneus ventricosus genome elucidates the spidroin gene catalogue.</title>
        <authorList>
            <person name="Kono N."/>
            <person name="Nakamura H."/>
            <person name="Ohtoshi R."/>
            <person name="Moran D.A.P."/>
            <person name="Shinohara A."/>
            <person name="Yoshida Y."/>
            <person name="Fujiwara M."/>
            <person name="Mori M."/>
            <person name="Tomita M."/>
            <person name="Arakawa K."/>
        </authorList>
    </citation>
    <scope>NUCLEOTIDE SEQUENCE [LARGE SCALE GENOMIC DNA]</scope>
</reference>
<dbReference type="EMBL" id="BGPR01224449">
    <property type="protein sequence ID" value="GBN69086.1"/>
    <property type="molecule type" value="Genomic_DNA"/>
</dbReference>
<dbReference type="EMBL" id="BGPR01224484">
    <property type="protein sequence ID" value="GBN69150.1"/>
    <property type="molecule type" value="Genomic_DNA"/>
</dbReference>
<comment type="caution">
    <text evidence="1">The sequence shown here is derived from an EMBL/GenBank/DDBJ whole genome shotgun (WGS) entry which is preliminary data.</text>
</comment>
<keyword evidence="5" id="KW-1185">Reference proteome</keyword>
<name>A0A4Y2R0T9_ARAVE</name>
<protein>
    <submittedName>
        <fullName evidence="1">Uncharacterized protein</fullName>
    </submittedName>
</protein>
<dbReference type="EMBL" id="BGPR01224459">
    <property type="protein sequence ID" value="GBN69106.1"/>
    <property type="molecule type" value="Genomic_DNA"/>
</dbReference>
<proteinExistence type="predicted"/>
<dbReference type="EMBL" id="BGPR01224492">
    <property type="protein sequence ID" value="GBN69166.1"/>
    <property type="molecule type" value="Genomic_DNA"/>
</dbReference>
<dbReference type="AlphaFoldDB" id="A0A4Y2R0T9"/>
<sequence>MVIDMEHHFRETEDLPKEMKLFNRKKDPLNEKVNIHKDLKKKSSPTDEFDILRLFRKTGTLSKEKVENFKEQLCFIPDKHKRFYEHVLHENPVDELI</sequence>
<organism evidence="1 5">
    <name type="scientific">Araneus ventricosus</name>
    <name type="common">Orbweaver spider</name>
    <name type="synonym">Epeira ventricosa</name>
    <dbReference type="NCBI Taxonomy" id="182803"/>
    <lineage>
        <taxon>Eukaryota</taxon>
        <taxon>Metazoa</taxon>
        <taxon>Ecdysozoa</taxon>
        <taxon>Arthropoda</taxon>
        <taxon>Chelicerata</taxon>
        <taxon>Arachnida</taxon>
        <taxon>Araneae</taxon>
        <taxon>Araneomorphae</taxon>
        <taxon>Entelegynae</taxon>
        <taxon>Araneoidea</taxon>
        <taxon>Araneidae</taxon>
        <taxon>Araneus</taxon>
    </lineage>
</organism>
<evidence type="ECO:0000313" key="1">
    <source>
        <dbReference type="EMBL" id="GBN69086.1"/>
    </source>
</evidence>
<dbReference type="Proteomes" id="UP000499080">
    <property type="component" value="Unassembled WGS sequence"/>
</dbReference>
<gene>
    <name evidence="2" type="ORF">AVEN_11875_1</name>
    <name evidence="3" type="ORF">AVEN_176860_1</name>
    <name evidence="4" type="ORF">AVEN_200154_1</name>
    <name evidence="1" type="ORF">AVEN_238089_1</name>
</gene>
<evidence type="ECO:0000313" key="2">
    <source>
        <dbReference type="EMBL" id="GBN69106.1"/>
    </source>
</evidence>
<accession>A0A4Y2R0T9</accession>
<evidence type="ECO:0000313" key="4">
    <source>
        <dbReference type="EMBL" id="GBN69166.1"/>
    </source>
</evidence>
<evidence type="ECO:0000313" key="3">
    <source>
        <dbReference type="EMBL" id="GBN69150.1"/>
    </source>
</evidence>
<dbReference type="OrthoDB" id="6732375at2759"/>
<evidence type="ECO:0000313" key="5">
    <source>
        <dbReference type="Proteomes" id="UP000499080"/>
    </source>
</evidence>